<evidence type="ECO:0000256" key="2">
    <source>
        <dbReference type="SAM" id="SignalP"/>
    </source>
</evidence>
<dbReference type="PROSITE" id="PS51257">
    <property type="entry name" value="PROKAR_LIPOPROTEIN"/>
    <property type="match status" value="1"/>
</dbReference>
<evidence type="ECO:0000313" key="5">
    <source>
        <dbReference type="Proteomes" id="UP000276232"/>
    </source>
</evidence>
<feature type="chain" id="PRO_5018256316" evidence="2">
    <location>
        <begin position="28"/>
        <end position="415"/>
    </location>
</feature>
<organism evidence="4 5">
    <name type="scientific">Pseudokineococcus lusitanus</name>
    <dbReference type="NCBI Taxonomy" id="763993"/>
    <lineage>
        <taxon>Bacteria</taxon>
        <taxon>Bacillati</taxon>
        <taxon>Actinomycetota</taxon>
        <taxon>Actinomycetes</taxon>
        <taxon>Kineosporiales</taxon>
        <taxon>Kineosporiaceae</taxon>
        <taxon>Pseudokineococcus</taxon>
    </lineage>
</organism>
<dbReference type="InterPro" id="IPR012938">
    <property type="entry name" value="Glc/Sorbosone_DH"/>
</dbReference>
<accession>A0A3N1HMY6</accession>
<proteinExistence type="predicted"/>
<protein>
    <submittedName>
        <fullName evidence="4">Glucose/arabinose dehydrogenase</fullName>
    </submittedName>
</protein>
<dbReference type="Pfam" id="PF07995">
    <property type="entry name" value="GSDH"/>
    <property type="match status" value="1"/>
</dbReference>
<evidence type="ECO:0000259" key="3">
    <source>
        <dbReference type="Pfam" id="PF07995"/>
    </source>
</evidence>
<dbReference type="SUPFAM" id="SSF50952">
    <property type="entry name" value="Soluble quinoprotein glucose dehydrogenase"/>
    <property type="match status" value="1"/>
</dbReference>
<feature type="signal peptide" evidence="2">
    <location>
        <begin position="1"/>
        <end position="27"/>
    </location>
</feature>
<dbReference type="OrthoDB" id="9770043at2"/>
<dbReference type="Proteomes" id="UP000276232">
    <property type="component" value="Unassembled WGS sequence"/>
</dbReference>
<evidence type="ECO:0000256" key="1">
    <source>
        <dbReference type="SAM" id="MobiDB-lite"/>
    </source>
</evidence>
<feature type="region of interest" description="Disordered" evidence="1">
    <location>
        <begin position="29"/>
        <end position="86"/>
    </location>
</feature>
<comment type="caution">
    <text evidence="4">The sequence shown here is derived from an EMBL/GenBank/DDBJ whole genome shotgun (WGS) entry which is preliminary data.</text>
</comment>
<dbReference type="PANTHER" id="PTHR19328">
    <property type="entry name" value="HEDGEHOG-INTERACTING PROTEIN"/>
    <property type="match status" value="1"/>
</dbReference>
<dbReference type="EMBL" id="RJKN01000003">
    <property type="protein sequence ID" value="ROP43819.1"/>
    <property type="molecule type" value="Genomic_DNA"/>
</dbReference>
<dbReference type="RefSeq" id="WP_123379505.1">
    <property type="nucleotide sequence ID" value="NZ_RJKN01000003.1"/>
</dbReference>
<feature type="domain" description="Glucose/Sorbosone dehydrogenase" evidence="3">
    <location>
        <begin position="100"/>
        <end position="406"/>
    </location>
</feature>
<dbReference type="InParanoid" id="A0A3N1HMY6"/>
<reference evidence="4 5" key="1">
    <citation type="journal article" date="2015" name="Stand. Genomic Sci.">
        <title>Genomic Encyclopedia of Bacterial and Archaeal Type Strains, Phase III: the genomes of soil and plant-associated and newly described type strains.</title>
        <authorList>
            <person name="Whitman W.B."/>
            <person name="Woyke T."/>
            <person name="Klenk H.P."/>
            <person name="Zhou Y."/>
            <person name="Lilburn T.G."/>
            <person name="Beck B.J."/>
            <person name="De Vos P."/>
            <person name="Vandamme P."/>
            <person name="Eisen J.A."/>
            <person name="Garrity G."/>
            <person name="Hugenholtz P."/>
            <person name="Kyrpides N.C."/>
        </authorList>
    </citation>
    <scope>NUCLEOTIDE SEQUENCE [LARGE SCALE GENOMIC DNA]</scope>
    <source>
        <strain evidence="4 5">CECT 7306</strain>
    </source>
</reference>
<name>A0A3N1HMY6_9ACTN</name>
<dbReference type="PANTHER" id="PTHR19328:SF13">
    <property type="entry name" value="HIPL1 PROTEIN"/>
    <property type="match status" value="1"/>
</dbReference>
<dbReference type="InterPro" id="IPR011042">
    <property type="entry name" value="6-blade_b-propeller_TolB-like"/>
</dbReference>
<gene>
    <name evidence="4" type="ORF">EDC03_1415</name>
</gene>
<feature type="region of interest" description="Disordered" evidence="1">
    <location>
        <begin position="224"/>
        <end position="263"/>
    </location>
</feature>
<evidence type="ECO:0000313" key="4">
    <source>
        <dbReference type="EMBL" id="ROP43819.1"/>
    </source>
</evidence>
<sequence length="415" mass="41582">MSRRPRTRPVPAALAAAGLAVALAACAEEAPAPAPTASVPPATTGAAPAATGAPPTTASPEEPEASAASAASAASPASPTPTAAGVPTGEVEVVADGLPLPWSAVALPDGSALVSLRDEARLVRVTPDGDVVDVTTTAEDGTVGGAAPAGEGGLLGLALSPAFAEDRLLYAYVTRADDNAVVRAVLDGDALGEPEVVLDGIPRAQVHNGGRIAFGPDGTLHVATGDAREPGLSRDPSSPAGKVLRLTPDGDPAPGNPTPGSPVWSQGHRNVQGLGWDAQGRLWASELGQDTWDELNLVEGGADHGWPDVEGPGDDGDRADGLVDPVAWWPPSEASPSGLAVTDDAVWVSALRGERLWRVPVPTGADGGAVGQPEPYLVGEHGRLRDVAVAPGGGALWVLTDEGDGDDALLRVPLG</sequence>
<keyword evidence="5" id="KW-1185">Reference proteome</keyword>
<dbReference type="AlphaFoldDB" id="A0A3N1HMY6"/>
<keyword evidence="2" id="KW-0732">Signal</keyword>
<dbReference type="Gene3D" id="2.120.10.30">
    <property type="entry name" value="TolB, C-terminal domain"/>
    <property type="match status" value="1"/>
</dbReference>
<dbReference type="InterPro" id="IPR011041">
    <property type="entry name" value="Quinoprot_gluc/sorb_DH_b-prop"/>
</dbReference>